<proteinExistence type="predicted"/>
<name>A0A1B2LXE1_9GAMM</name>
<organism evidence="1 2">
    <name type="scientific">Acinetobacter larvae</name>
    <dbReference type="NCBI Taxonomy" id="1789224"/>
    <lineage>
        <taxon>Bacteria</taxon>
        <taxon>Pseudomonadati</taxon>
        <taxon>Pseudomonadota</taxon>
        <taxon>Gammaproteobacteria</taxon>
        <taxon>Moraxellales</taxon>
        <taxon>Moraxellaceae</taxon>
        <taxon>Acinetobacter</taxon>
    </lineage>
</organism>
<dbReference type="OrthoDB" id="9127034at2"/>
<dbReference type="EMBL" id="CP016895">
    <property type="protein sequence ID" value="AOA57618.1"/>
    <property type="molecule type" value="Genomic_DNA"/>
</dbReference>
<dbReference type="STRING" id="1789224.BFG52_04110"/>
<gene>
    <name evidence="1" type="ORF">BFG52_04110</name>
</gene>
<keyword evidence="2" id="KW-1185">Reference proteome</keyword>
<accession>A0A1B2LXE1</accession>
<reference evidence="1 2" key="1">
    <citation type="submission" date="2016-08" db="EMBL/GenBank/DDBJ databases">
        <authorList>
            <person name="Seilhamer J.J."/>
        </authorList>
    </citation>
    <scope>NUCLEOTIDE SEQUENCE [LARGE SCALE GENOMIC DNA]</scope>
    <source>
        <strain evidence="1 2">BRTC-1</strain>
    </source>
</reference>
<dbReference type="RefSeq" id="WP_067552955.1">
    <property type="nucleotide sequence ID" value="NZ_CP016895.1"/>
</dbReference>
<protein>
    <submittedName>
        <fullName evidence="1">Uncharacterized protein</fullName>
    </submittedName>
</protein>
<evidence type="ECO:0000313" key="2">
    <source>
        <dbReference type="Proteomes" id="UP000093391"/>
    </source>
</evidence>
<evidence type="ECO:0000313" key="1">
    <source>
        <dbReference type="EMBL" id="AOA57618.1"/>
    </source>
</evidence>
<sequence>MQSQVYLPISPESVVQLQQIDRALRAGEKPAQAKALGQVLATLACEVFDAVFLALLTAQITQCQQHVTEGQGALEAEQLLHSLHASAQVITEIKQHIEKYMPYAVALFRNQRLLPLVDYLQTHCIEQRGVQHYLHYAISFAQRQNYLLQLQAVQANDAPAIVAAIQQLIEIVDVGVDALLYKPKEQLHLNFILDKSLNAVIQMCCQMGYKRLSHLATELDPHRAAVVFQHFLQFLDASTIQSY</sequence>
<dbReference type="AlphaFoldDB" id="A0A1B2LXE1"/>
<dbReference type="KEGG" id="ala:BFG52_04110"/>
<dbReference type="Proteomes" id="UP000093391">
    <property type="component" value="Chromosome"/>
</dbReference>